<organism evidence="1">
    <name type="scientific">Campylobacter jejuni</name>
    <dbReference type="NCBI Taxonomy" id="197"/>
    <lineage>
        <taxon>Bacteria</taxon>
        <taxon>Pseudomonadati</taxon>
        <taxon>Campylobacterota</taxon>
        <taxon>Epsilonproteobacteria</taxon>
        <taxon>Campylobacterales</taxon>
        <taxon>Campylobacteraceae</taxon>
        <taxon>Campylobacter</taxon>
    </lineage>
</organism>
<evidence type="ECO:0000313" key="1">
    <source>
        <dbReference type="EMBL" id="EAL5798119.1"/>
    </source>
</evidence>
<sequence>FFYESYELAKLNSKSGVLLATLLLNYYTKK</sequence>
<gene>
    <name evidence="1" type="ORF">DR878_07985</name>
</gene>
<dbReference type="EMBL" id="AACPLJ010000113">
    <property type="protein sequence ID" value="EAL5798119.1"/>
    <property type="molecule type" value="Genomic_DNA"/>
</dbReference>
<proteinExistence type="predicted"/>
<feature type="non-terminal residue" evidence="1">
    <location>
        <position position="1"/>
    </location>
</feature>
<name>A0A5T1TA50_CAMJU</name>
<reference evidence="1" key="1">
    <citation type="submission" date="2018-07" db="EMBL/GenBank/DDBJ databases">
        <authorList>
            <consortium name="NARMS: The National Antimicrobial Resistance Monitoring System"/>
        </authorList>
    </citation>
    <scope>NUCLEOTIDE SEQUENCE</scope>
    <source>
        <strain evidence="1">FSIS11810996</strain>
    </source>
</reference>
<dbReference type="AlphaFoldDB" id="A0A5T1TA50"/>
<protein>
    <submittedName>
        <fullName evidence="1">DNA polymerase III subunit delta</fullName>
    </submittedName>
</protein>
<comment type="caution">
    <text evidence="1">The sequence shown here is derived from an EMBL/GenBank/DDBJ whole genome shotgun (WGS) entry which is preliminary data.</text>
</comment>
<accession>A0A5T1TA50</accession>